<protein>
    <submittedName>
        <fullName evidence="1">Nucleotidyltransferase substrate binding protein, HI0074 family</fullName>
    </submittedName>
</protein>
<dbReference type="Gene3D" id="1.20.120.330">
    <property type="entry name" value="Nucleotidyltransferases domain 2"/>
    <property type="match status" value="1"/>
</dbReference>
<dbReference type="InterPro" id="IPR010235">
    <property type="entry name" value="HepT"/>
</dbReference>
<dbReference type="Proteomes" id="UP000192602">
    <property type="component" value="Unassembled WGS sequence"/>
</dbReference>
<name>A0A1W1WR77_9BACT</name>
<dbReference type="AlphaFoldDB" id="A0A1W1WR77"/>
<organism evidence="1 2">
    <name type="scientific">Nitratiruptor tergarcus DSM 16512</name>
    <dbReference type="NCBI Taxonomy" id="1069081"/>
    <lineage>
        <taxon>Bacteria</taxon>
        <taxon>Pseudomonadati</taxon>
        <taxon>Campylobacterota</taxon>
        <taxon>Epsilonproteobacteria</taxon>
        <taxon>Nautiliales</taxon>
        <taxon>Nitratiruptoraceae</taxon>
        <taxon>Nitratiruptor</taxon>
    </lineage>
</organism>
<sequence length="127" mass="15168">MKKSDVLIKIKNFEMARQRLQEAIDIAQDELDKDGVLQRFEFTIELLWKALKAVLAYQGIECFSPRNCIKEAYKAHLIDDDEIILDMLEDRNLSSHIYDQKRSEEIFERIKKVYISYLNNINLKKWL</sequence>
<dbReference type="RefSeq" id="WP_084275082.1">
    <property type="nucleotide sequence ID" value="NZ_AP026671.1"/>
</dbReference>
<dbReference type="Pfam" id="PF08780">
    <property type="entry name" value="NTase_sub_bind"/>
    <property type="match status" value="1"/>
</dbReference>
<dbReference type="NCBIfam" id="TIGR01987">
    <property type="entry name" value="HI0074"/>
    <property type="match status" value="1"/>
</dbReference>
<evidence type="ECO:0000313" key="1">
    <source>
        <dbReference type="EMBL" id="SMC08821.1"/>
    </source>
</evidence>
<keyword evidence="1" id="KW-0808">Transferase</keyword>
<dbReference type="STRING" id="1069081.SAMN05660197_0595"/>
<dbReference type="GO" id="GO:0016740">
    <property type="term" value="F:transferase activity"/>
    <property type="evidence" value="ECO:0007669"/>
    <property type="project" value="UniProtKB-KW"/>
</dbReference>
<keyword evidence="2" id="KW-1185">Reference proteome</keyword>
<dbReference type="OrthoDB" id="9810452at2"/>
<reference evidence="2" key="1">
    <citation type="submission" date="2017-04" db="EMBL/GenBank/DDBJ databases">
        <authorList>
            <person name="Varghese N."/>
            <person name="Submissions S."/>
        </authorList>
    </citation>
    <scope>NUCLEOTIDE SEQUENCE [LARGE SCALE GENOMIC DNA]</scope>
    <source>
        <strain evidence="2">DSM 16512</strain>
    </source>
</reference>
<dbReference type="EMBL" id="FWWZ01000001">
    <property type="protein sequence ID" value="SMC08821.1"/>
    <property type="molecule type" value="Genomic_DNA"/>
</dbReference>
<proteinExistence type="predicted"/>
<evidence type="ECO:0000313" key="2">
    <source>
        <dbReference type="Proteomes" id="UP000192602"/>
    </source>
</evidence>
<dbReference type="SUPFAM" id="SSF81593">
    <property type="entry name" value="Nucleotidyltransferase substrate binding subunit/domain"/>
    <property type="match status" value="1"/>
</dbReference>
<gene>
    <name evidence="1" type="ORF">SAMN05660197_0595</name>
</gene>
<accession>A0A1W1WR77</accession>